<dbReference type="Gene3D" id="3.40.50.1370">
    <property type="entry name" value="Aspartate/ornithine carbamoyltransferase"/>
    <property type="match status" value="2"/>
</dbReference>
<dbReference type="GO" id="GO:0006520">
    <property type="term" value="P:amino acid metabolic process"/>
    <property type="evidence" value="ECO:0007669"/>
    <property type="project" value="InterPro"/>
</dbReference>
<dbReference type="GO" id="GO:0016597">
    <property type="term" value="F:amino acid binding"/>
    <property type="evidence" value="ECO:0007669"/>
    <property type="project" value="InterPro"/>
</dbReference>
<dbReference type="EMBL" id="LAZR01039550">
    <property type="protein sequence ID" value="KKL16729.1"/>
    <property type="molecule type" value="Genomic_DNA"/>
</dbReference>
<comment type="pathway">
    <text evidence="1">Pyrimidine metabolism; UMP biosynthesis via de novo pathway; (S)-dihydroorotate from bicarbonate: step 2/3.</text>
</comment>
<dbReference type="InterPro" id="IPR006132">
    <property type="entry name" value="Asp/Orn_carbamoyltranf_P-bd"/>
</dbReference>
<evidence type="ECO:0000256" key="4">
    <source>
        <dbReference type="ARBA" id="ARBA00022679"/>
    </source>
</evidence>
<dbReference type="Pfam" id="PF00185">
    <property type="entry name" value="OTCace"/>
    <property type="match status" value="1"/>
</dbReference>
<dbReference type="PRINTS" id="PR00100">
    <property type="entry name" value="AOTCASE"/>
</dbReference>
<evidence type="ECO:0000256" key="5">
    <source>
        <dbReference type="ARBA" id="ARBA00022975"/>
    </source>
</evidence>
<dbReference type="GO" id="GO:0044205">
    <property type="term" value="P:'de novo' UMP biosynthetic process"/>
    <property type="evidence" value="ECO:0007669"/>
    <property type="project" value="UniProtKB-UniPathway"/>
</dbReference>
<dbReference type="InterPro" id="IPR036901">
    <property type="entry name" value="Asp/Orn_carbamoylTrfase_sf"/>
</dbReference>
<evidence type="ECO:0000259" key="9">
    <source>
        <dbReference type="Pfam" id="PF02729"/>
    </source>
</evidence>
<evidence type="ECO:0000256" key="1">
    <source>
        <dbReference type="ARBA" id="ARBA00004852"/>
    </source>
</evidence>
<comment type="similarity">
    <text evidence="2">Belongs to the aspartate/ornithine carbamoyltransferase superfamily. ATCase family.</text>
</comment>
<keyword evidence="4" id="KW-0808">Transferase</keyword>
<feature type="domain" description="Aspartate/ornithine carbamoyltransferase carbamoyl-P binding" evidence="9">
    <location>
        <begin position="6"/>
        <end position="147"/>
    </location>
</feature>
<dbReference type="PROSITE" id="PS00097">
    <property type="entry name" value="CARBAMOYLTRANSFERASE"/>
    <property type="match status" value="1"/>
</dbReference>
<proteinExistence type="inferred from homology"/>
<sequence>MDFIGRDILSTEDLTREDIMAIMKVTGEMEDRAKKERVFSLLSDRLVAVIFLEPSTRTRLSFVAAVHRLGAKPVIVADARSSSAQKGESLADMARTIEGYVDCICIRQPKTGGAQEVADAVQIPVINGGDGSGQHPTQALLDLYTIQKEKGTVEGLKVAMLGDLKYGRTVHSLSYVLKDFQPEYLFCSPDELKMPEHIITDMEKKGIKCTQTSRLEDALDADILYMTRIQRERFDDPAEYERLKGSYVLNKEQVEKGRDGILVMHPLPRVDEIALDVDTLPNAAYFRQAHNGVFLRMALIAMVLGKA</sequence>
<dbReference type="InterPro" id="IPR006130">
    <property type="entry name" value="Asp/Orn_carbamoylTrfase"/>
</dbReference>
<comment type="catalytic activity">
    <reaction evidence="7">
        <text>carbamoyl phosphate + L-aspartate = N-carbamoyl-L-aspartate + phosphate + H(+)</text>
        <dbReference type="Rhea" id="RHEA:20013"/>
        <dbReference type="ChEBI" id="CHEBI:15378"/>
        <dbReference type="ChEBI" id="CHEBI:29991"/>
        <dbReference type="ChEBI" id="CHEBI:32814"/>
        <dbReference type="ChEBI" id="CHEBI:43474"/>
        <dbReference type="ChEBI" id="CHEBI:58228"/>
        <dbReference type="EC" id="2.1.3.2"/>
    </reaction>
</comment>
<reference evidence="10" key="1">
    <citation type="journal article" date="2015" name="Nature">
        <title>Complex archaea that bridge the gap between prokaryotes and eukaryotes.</title>
        <authorList>
            <person name="Spang A."/>
            <person name="Saw J.H."/>
            <person name="Jorgensen S.L."/>
            <person name="Zaremba-Niedzwiedzka K."/>
            <person name="Martijn J."/>
            <person name="Lind A.E."/>
            <person name="van Eijk R."/>
            <person name="Schleper C."/>
            <person name="Guy L."/>
            <person name="Ettema T.J."/>
        </authorList>
    </citation>
    <scope>NUCLEOTIDE SEQUENCE</scope>
</reference>
<gene>
    <name evidence="10" type="ORF">LCGC14_2492660</name>
</gene>
<dbReference type="PRINTS" id="PR00101">
    <property type="entry name" value="ATCASE"/>
</dbReference>
<dbReference type="SUPFAM" id="SSF53671">
    <property type="entry name" value="Aspartate/ornithine carbamoyltransferase"/>
    <property type="match status" value="1"/>
</dbReference>
<dbReference type="AlphaFoldDB" id="A0A0F9B4C9"/>
<evidence type="ECO:0000256" key="2">
    <source>
        <dbReference type="ARBA" id="ARBA00008896"/>
    </source>
</evidence>
<evidence type="ECO:0000259" key="8">
    <source>
        <dbReference type="Pfam" id="PF00185"/>
    </source>
</evidence>
<dbReference type="NCBIfam" id="TIGR00670">
    <property type="entry name" value="asp_carb_tr"/>
    <property type="match status" value="1"/>
</dbReference>
<evidence type="ECO:0000313" key="10">
    <source>
        <dbReference type="EMBL" id="KKL16729.1"/>
    </source>
</evidence>
<feature type="domain" description="Aspartate/ornithine carbamoyltransferase Asp/Orn-binding" evidence="8">
    <location>
        <begin position="154"/>
        <end position="302"/>
    </location>
</feature>
<dbReference type="FunFam" id="3.40.50.1370:FF:000002">
    <property type="entry name" value="Aspartate carbamoyltransferase 2"/>
    <property type="match status" value="1"/>
</dbReference>
<evidence type="ECO:0000256" key="7">
    <source>
        <dbReference type="ARBA" id="ARBA00048859"/>
    </source>
</evidence>
<dbReference type="InterPro" id="IPR006131">
    <property type="entry name" value="Asp_carbamoyltransf_Asp/Orn-bd"/>
</dbReference>
<dbReference type="HAMAP" id="MF_00001">
    <property type="entry name" value="Asp_carb_tr"/>
    <property type="match status" value="1"/>
</dbReference>
<dbReference type="EC" id="2.1.3.2" evidence="3"/>
<keyword evidence="5" id="KW-0665">Pyrimidine biosynthesis</keyword>
<dbReference type="PANTHER" id="PTHR45753">
    <property type="entry name" value="ORNITHINE CARBAMOYLTRANSFERASE, MITOCHONDRIAL"/>
    <property type="match status" value="1"/>
</dbReference>
<dbReference type="UniPathway" id="UPA00070">
    <property type="reaction ID" value="UER00116"/>
</dbReference>
<dbReference type="PANTHER" id="PTHR45753:SF6">
    <property type="entry name" value="ASPARTATE CARBAMOYLTRANSFERASE"/>
    <property type="match status" value="1"/>
</dbReference>
<dbReference type="GO" id="GO:0004070">
    <property type="term" value="F:aspartate carbamoyltransferase activity"/>
    <property type="evidence" value="ECO:0007669"/>
    <property type="project" value="UniProtKB-EC"/>
</dbReference>
<evidence type="ECO:0000256" key="6">
    <source>
        <dbReference type="ARBA" id="ARBA00043884"/>
    </source>
</evidence>
<dbReference type="NCBIfam" id="NF002032">
    <property type="entry name" value="PRK00856.1"/>
    <property type="match status" value="1"/>
</dbReference>
<evidence type="ECO:0000256" key="3">
    <source>
        <dbReference type="ARBA" id="ARBA00013008"/>
    </source>
</evidence>
<protein>
    <recommendedName>
        <fullName evidence="3">aspartate carbamoyltransferase</fullName>
        <ecNumber evidence="3">2.1.3.2</ecNumber>
    </recommendedName>
</protein>
<comment type="function">
    <text evidence="6">Catalyzes the condensation of carbamoyl phosphate and aspartate to form carbamoyl aspartate and inorganic phosphate, the committed step in the de novo pyrimidine nucleotide biosynthesis pathway.</text>
</comment>
<dbReference type="Pfam" id="PF02729">
    <property type="entry name" value="OTCace_N"/>
    <property type="match status" value="1"/>
</dbReference>
<accession>A0A0F9B4C9</accession>
<name>A0A0F9B4C9_9ZZZZ</name>
<organism evidence="10">
    <name type="scientific">marine sediment metagenome</name>
    <dbReference type="NCBI Taxonomy" id="412755"/>
    <lineage>
        <taxon>unclassified sequences</taxon>
        <taxon>metagenomes</taxon>
        <taxon>ecological metagenomes</taxon>
    </lineage>
</organism>
<comment type="caution">
    <text evidence="10">The sequence shown here is derived from an EMBL/GenBank/DDBJ whole genome shotgun (WGS) entry which is preliminary data.</text>
</comment>
<dbReference type="GO" id="GO:0006207">
    <property type="term" value="P:'de novo' pyrimidine nucleobase biosynthetic process"/>
    <property type="evidence" value="ECO:0007669"/>
    <property type="project" value="InterPro"/>
</dbReference>
<dbReference type="InterPro" id="IPR002082">
    <property type="entry name" value="Asp_carbamoyltransf"/>
</dbReference>